<dbReference type="EMBL" id="PTIX01000007">
    <property type="protein sequence ID" value="PPK67518.1"/>
    <property type="molecule type" value="Genomic_DNA"/>
</dbReference>
<sequence>MTLVAYYAEDDGDSGLLATGGGGPVAFGGCGSRRDHLARAAMPARRASAVRVLMIRSAVIPQSSARSQP</sequence>
<name>A0A2S6GQI0_9PSEU</name>
<protein>
    <submittedName>
        <fullName evidence="1">Uncharacterized protein</fullName>
    </submittedName>
</protein>
<reference evidence="1 2" key="1">
    <citation type="submission" date="2018-02" db="EMBL/GenBank/DDBJ databases">
        <title>Genomic Encyclopedia of Archaeal and Bacterial Type Strains, Phase II (KMG-II): from individual species to whole genera.</title>
        <authorList>
            <person name="Goeker M."/>
        </authorList>
    </citation>
    <scope>NUCLEOTIDE SEQUENCE [LARGE SCALE GENOMIC DNA]</scope>
    <source>
        <strain evidence="1 2">YU 961-1</strain>
    </source>
</reference>
<organism evidence="1 2">
    <name type="scientific">Actinokineospora auranticolor</name>
    <dbReference type="NCBI Taxonomy" id="155976"/>
    <lineage>
        <taxon>Bacteria</taxon>
        <taxon>Bacillati</taxon>
        <taxon>Actinomycetota</taxon>
        <taxon>Actinomycetes</taxon>
        <taxon>Pseudonocardiales</taxon>
        <taxon>Pseudonocardiaceae</taxon>
        <taxon>Actinokineospora</taxon>
    </lineage>
</organism>
<proteinExistence type="predicted"/>
<dbReference type="AlphaFoldDB" id="A0A2S6GQI0"/>
<evidence type="ECO:0000313" key="1">
    <source>
        <dbReference type="EMBL" id="PPK67518.1"/>
    </source>
</evidence>
<dbReference type="Proteomes" id="UP000239203">
    <property type="component" value="Unassembled WGS sequence"/>
</dbReference>
<accession>A0A2S6GQI0</accession>
<comment type="caution">
    <text evidence="1">The sequence shown here is derived from an EMBL/GenBank/DDBJ whole genome shotgun (WGS) entry which is preliminary data.</text>
</comment>
<gene>
    <name evidence="1" type="ORF">CLV40_107182</name>
</gene>
<evidence type="ECO:0000313" key="2">
    <source>
        <dbReference type="Proteomes" id="UP000239203"/>
    </source>
</evidence>
<keyword evidence="2" id="KW-1185">Reference proteome</keyword>